<keyword evidence="4" id="KW-1185">Reference proteome</keyword>
<dbReference type="STRING" id="1042311.A0A2T3Z4S8"/>
<evidence type="ECO:0000256" key="1">
    <source>
        <dbReference type="SAM" id="MobiDB-lite"/>
    </source>
</evidence>
<feature type="region of interest" description="Disordered" evidence="1">
    <location>
        <begin position="247"/>
        <end position="346"/>
    </location>
</feature>
<feature type="compositionally biased region" description="Basic and acidic residues" evidence="1">
    <location>
        <begin position="266"/>
        <end position="280"/>
    </location>
</feature>
<dbReference type="OrthoDB" id="5215300at2759"/>
<name>A0A2T3Z4S8_TRIA4</name>
<gene>
    <name evidence="3" type="ORF">M441DRAFT_81675</name>
</gene>
<dbReference type="EMBL" id="KZ679264">
    <property type="protein sequence ID" value="PTB39750.1"/>
    <property type="molecule type" value="Genomic_DNA"/>
</dbReference>
<evidence type="ECO:0000313" key="3">
    <source>
        <dbReference type="EMBL" id="PTB39750.1"/>
    </source>
</evidence>
<sequence length="1053" mass="118809">MASVQSQYGDGAGPDSVRASPSRALPAKEPYYSNRDIAILHAVITAAQEQLDHASGPKPLPAAALFKAYDEVLPEHGVDPDSDQHLSALVFRVGGEQGNGTLLEKFQSILGHIGIVLEFSDDSITTPQDYPQHPLSPEPVDTGHWDPDDLPTKEEDAPVRTRRRTYSAGSLEYDPEFQKFRTEAPSYKKRNQTKDDLALMDADTYPSAPISTTATRHLDQYHQYPSPLFDHVPVDFRAVDDGIPYDDVKAQAVPPQTDISRSSSRYKSERMALPLRREASPRPFNGHGQKPASHARDNGKINQTPGSQDKHNLPIGADRDAGKTDARDSPAPPSSTPKDSGLTSHPIQAEVPLPFRSQNKNTLSKQQQAQLLTRATRAREIYLASKVFNHWADRTAARLEREGVARRHMIRFRCFQGWSRAPSLQLPIIDQLKALTAVQKLQRAVSYQEEQLRLAAAAISQKYRARTASRVFDQWCSHLISLVYRRKLDRRSKQGALVAWRSSTSSNTIKSQAIRKFNKHEGVVTTLSKLQDQALLYSRQFQTARQIGSLRLLFGSLDKCEDQIQIKARSSAYKAKLSTAAVIHAFHNWNLSVRVQAFRWRADYISVTRALDSWRRHFVQEEWRQNMCADHLKSYRASNLLYTLQRSSNANAQLSVMSNRARLFIVTTQTLPIMDAAVEARRIQMKDMVRQYLMMRYTEVSSSRKKRKFYEAFDHWRTMATEAAFESEFAALYNTKYYYGQLDIALEKWKKRAEEDVQLQLATYQHYTQALIAAWGDIAKEHDQVDIQSLELWATRRQRQYLKAWSISSLQRSGQAHTATKVQQKSYSEKRNRTFQHWRQACMGPDFDRVEQGLRFTPNREPQPASGRRSAWRALSVRRHLLAERHNKQDSAARSIETPTRSTGVPLNMSFPLSAKPIVAWRGTDDESTASSDTEDIGMLKSPSKTPATMRRGILSSTTPRGPVPMHLNMKATRPEGFTSPHRWSTGDAVSKSKPGLSQDVSNGPQPTPRPNLNRSVASFGRSVHTPAKPTGRLVASAKPFKKAGSLIAAEVE</sequence>
<protein>
    <recommendedName>
        <fullName evidence="2">Sfi1 spindle body domain-containing protein</fullName>
    </recommendedName>
</protein>
<proteinExistence type="predicted"/>
<dbReference type="Proteomes" id="UP000240493">
    <property type="component" value="Unassembled WGS sequence"/>
</dbReference>
<feature type="region of interest" description="Disordered" evidence="1">
    <location>
        <begin position="1"/>
        <end position="24"/>
    </location>
</feature>
<feature type="region of interest" description="Disordered" evidence="1">
    <location>
        <begin position="124"/>
        <end position="159"/>
    </location>
</feature>
<feature type="compositionally biased region" description="Basic and acidic residues" evidence="1">
    <location>
        <begin position="308"/>
        <end position="328"/>
    </location>
</feature>
<dbReference type="AlphaFoldDB" id="A0A2T3Z4S8"/>
<dbReference type="InterPro" id="IPR013665">
    <property type="entry name" value="Sfi1_dom"/>
</dbReference>
<evidence type="ECO:0000259" key="2">
    <source>
        <dbReference type="Pfam" id="PF08457"/>
    </source>
</evidence>
<feature type="domain" description="Sfi1 spindle body" evidence="2">
    <location>
        <begin position="358"/>
        <end position="617"/>
    </location>
</feature>
<dbReference type="Pfam" id="PF08457">
    <property type="entry name" value="Sfi1"/>
    <property type="match status" value="1"/>
</dbReference>
<reference evidence="3 4" key="1">
    <citation type="submission" date="2016-07" db="EMBL/GenBank/DDBJ databases">
        <title>Multiple horizontal gene transfer events from other fungi enriched the ability of initially mycotrophic Trichoderma (Ascomycota) to feed on dead plant biomass.</title>
        <authorList>
            <consortium name="DOE Joint Genome Institute"/>
            <person name="Aerts A."/>
            <person name="Atanasova L."/>
            <person name="Chenthamara K."/>
            <person name="Zhang J."/>
            <person name="Grujic M."/>
            <person name="Henrissat B."/>
            <person name="Kuo A."/>
            <person name="Salamov A."/>
            <person name="Lipzen A."/>
            <person name="Labutti K."/>
            <person name="Barry K."/>
            <person name="Miao Y."/>
            <person name="Rahimi M.J."/>
            <person name="Shen Q."/>
            <person name="Grigoriev I.V."/>
            <person name="Kubicek C.P."/>
            <person name="Druzhinina I.S."/>
        </authorList>
    </citation>
    <scope>NUCLEOTIDE SEQUENCE [LARGE SCALE GENOMIC DNA]</scope>
    <source>
        <strain evidence="3 4">CBS 433.97</strain>
    </source>
</reference>
<feature type="compositionally biased region" description="Polar residues" evidence="1">
    <location>
        <begin position="999"/>
        <end position="1017"/>
    </location>
</feature>
<feature type="region of interest" description="Disordered" evidence="1">
    <location>
        <begin position="883"/>
        <end position="909"/>
    </location>
</feature>
<feature type="compositionally biased region" description="Basic and acidic residues" evidence="1">
    <location>
        <begin position="141"/>
        <end position="159"/>
    </location>
</feature>
<organism evidence="3 4">
    <name type="scientific">Trichoderma asperellum (strain ATCC 204424 / CBS 433.97 / NBRC 101777)</name>
    <dbReference type="NCBI Taxonomy" id="1042311"/>
    <lineage>
        <taxon>Eukaryota</taxon>
        <taxon>Fungi</taxon>
        <taxon>Dikarya</taxon>
        <taxon>Ascomycota</taxon>
        <taxon>Pezizomycotina</taxon>
        <taxon>Sordariomycetes</taxon>
        <taxon>Hypocreomycetidae</taxon>
        <taxon>Hypocreales</taxon>
        <taxon>Hypocreaceae</taxon>
        <taxon>Trichoderma</taxon>
    </lineage>
</organism>
<accession>A0A2T3Z4S8</accession>
<feature type="region of interest" description="Disordered" evidence="1">
    <location>
        <begin position="924"/>
        <end position="1031"/>
    </location>
</feature>
<evidence type="ECO:0000313" key="4">
    <source>
        <dbReference type="Proteomes" id="UP000240493"/>
    </source>
</evidence>
<feature type="compositionally biased region" description="Polar residues" evidence="1">
    <location>
        <begin position="336"/>
        <end position="346"/>
    </location>
</feature>